<dbReference type="GO" id="GO:0016020">
    <property type="term" value="C:membrane"/>
    <property type="evidence" value="ECO:0007669"/>
    <property type="project" value="InterPro"/>
</dbReference>
<dbReference type="RefSeq" id="WP_109089209.1">
    <property type="nucleotide sequence ID" value="NZ_QEXO01000003.1"/>
</dbReference>
<dbReference type="STRING" id="511.UZ73_12640"/>
<keyword evidence="2" id="KW-0503">Monooxygenase</keyword>
<reference evidence="2 3" key="1">
    <citation type="submission" date="2018-05" db="EMBL/GenBank/DDBJ databases">
        <title>Genome Sequence of an Efficient Indole-Degrading Bacterium, Alcaligenes sp.YBY.</title>
        <authorList>
            <person name="Yang B."/>
        </authorList>
    </citation>
    <scope>NUCLEOTIDE SEQUENCE [LARGE SCALE GENOMIC DNA]</scope>
    <source>
        <strain evidence="2 3">YBY</strain>
    </source>
</reference>
<reference evidence="2 3" key="2">
    <citation type="submission" date="2018-05" db="EMBL/GenBank/DDBJ databases">
        <authorList>
            <person name="Lanie J.A."/>
            <person name="Ng W.-L."/>
            <person name="Kazmierczak K.M."/>
            <person name="Andrzejewski T.M."/>
            <person name="Davidsen T.M."/>
            <person name="Wayne K.J."/>
            <person name="Tettelin H."/>
            <person name="Glass J.I."/>
            <person name="Rusch D."/>
            <person name="Podicherti R."/>
            <person name="Tsui H.-C.T."/>
            <person name="Winkler M.E."/>
        </authorList>
    </citation>
    <scope>NUCLEOTIDE SEQUENCE [LARGE SCALE GENOMIC DNA]</scope>
    <source>
        <strain evidence="2 3">YBY</strain>
    </source>
</reference>
<keyword evidence="1" id="KW-0812">Transmembrane</keyword>
<feature type="transmembrane region" description="Helical" evidence="1">
    <location>
        <begin position="84"/>
        <end position="103"/>
    </location>
</feature>
<dbReference type="GO" id="GO:0004497">
    <property type="term" value="F:monooxygenase activity"/>
    <property type="evidence" value="ECO:0007669"/>
    <property type="project" value="UniProtKB-KW"/>
</dbReference>
<comment type="caution">
    <text evidence="2">The sequence shown here is derived from an EMBL/GenBank/DDBJ whole genome shotgun (WGS) entry which is preliminary data.</text>
</comment>
<evidence type="ECO:0000313" key="3">
    <source>
        <dbReference type="Proteomes" id="UP000245216"/>
    </source>
</evidence>
<sequence>MAIWFRIALGFGVALVGALVASWLSMPLPWMLGALILTAATKMAGSPGACMPLARNAGQWVIGASLGLYFTPAMVHLIGSNAVFIVMGMVFALVLCCIGTFMLTRFAGTDLRTAWFASAVGGASEMTGLAERYGARPDLVASAHGLRVLMVVVIIPFAFEALGFSGEQLGAVVRPDFLNLSGLALLVLLSSAAGFAFQVFRLPNPWVLGPLLVVAILTYNDIILSGLPVEISNLGQLCIGWALGDKFGPDFFRRAPRYLGIAAVSNVINLALAFGFAYGLYRLSDIPYPTLVLGVSPGGIAEMAITAKVLQLGAPMVTSFQVARMVCVLVLTGPLYTRIARFLKAC</sequence>
<evidence type="ECO:0000313" key="2">
    <source>
        <dbReference type="EMBL" id="PWE13934.1"/>
    </source>
</evidence>
<protein>
    <submittedName>
        <fullName evidence="2">Ammonia monooxygenase</fullName>
    </submittedName>
</protein>
<dbReference type="InterPro" id="IPR007820">
    <property type="entry name" value="AbrB_fam"/>
</dbReference>
<feature type="transmembrane region" description="Helical" evidence="1">
    <location>
        <begin position="207"/>
        <end position="227"/>
    </location>
</feature>
<feature type="transmembrane region" description="Helical" evidence="1">
    <location>
        <begin position="146"/>
        <end position="165"/>
    </location>
</feature>
<gene>
    <name evidence="2" type="ORF">DF183_12290</name>
</gene>
<evidence type="ECO:0000256" key="1">
    <source>
        <dbReference type="SAM" id="Phobius"/>
    </source>
</evidence>
<keyword evidence="2" id="KW-0560">Oxidoreductase</keyword>
<dbReference type="NCBIfam" id="TIGR03082">
    <property type="entry name" value="Gneg_AbrB_dup"/>
    <property type="match status" value="2"/>
</dbReference>
<feature type="transmembrane region" description="Helical" evidence="1">
    <location>
        <begin position="177"/>
        <end position="200"/>
    </location>
</feature>
<dbReference type="PANTHER" id="PTHR38457:SF1">
    <property type="entry name" value="REGULATOR ABRB-RELATED"/>
    <property type="match status" value="1"/>
</dbReference>
<dbReference type="AlphaFoldDB" id="A0A2U2BIT8"/>
<keyword evidence="1" id="KW-0472">Membrane</keyword>
<feature type="transmembrane region" description="Helical" evidence="1">
    <location>
        <begin position="258"/>
        <end position="281"/>
    </location>
</feature>
<proteinExistence type="predicted"/>
<dbReference type="Proteomes" id="UP000245216">
    <property type="component" value="Unassembled WGS sequence"/>
</dbReference>
<dbReference type="Pfam" id="PF05145">
    <property type="entry name" value="AbrB"/>
    <property type="match status" value="1"/>
</dbReference>
<organism evidence="2 3">
    <name type="scientific">Alcaligenes faecalis</name>
    <dbReference type="NCBI Taxonomy" id="511"/>
    <lineage>
        <taxon>Bacteria</taxon>
        <taxon>Pseudomonadati</taxon>
        <taxon>Pseudomonadota</taxon>
        <taxon>Betaproteobacteria</taxon>
        <taxon>Burkholderiales</taxon>
        <taxon>Alcaligenaceae</taxon>
        <taxon>Alcaligenes</taxon>
    </lineage>
</organism>
<feature type="transmembrane region" description="Helical" evidence="1">
    <location>
        <begin position="60"/>
        <end position="78"/>
    </location>
</feature>
<name>A0A2U2BIT8_ALCFA</name>
<dbReference type="EMBL" id="QEXO01000003">
    <property type="protein sequence ID" value="PWE13934.1"/>
    <property type="molecule type" value="Genomic_DNA"/>
</dbReference>
<dbReference type="PANTHER" id="PTHR38457">
    <property type="entry name" value="REGULATOR ABRB-RELATED"/>
    <property type="match status" value="1"/>
</dbReference>
<keyword evidence="1" id="KW-1133">Transmembrane helix</keyword>
<dbReference type="PIRSF" id="PIRSF038991">
    <property type="entry name" value="Protein_AbrB"/>
    <property type="match status" value="1"/>
</dbReference>
<dbReference type="InterPro" id="IPR017516">
    <property type="entry name" value="AbrB_dup"/>
</dbReference>
<feature type="transmembrane region" description="Helical" evidence="1">
    <location>
        <begin position="7"/>
        <end position="24"/>
    </location>
</feature>
<dbReference type="GO" id="GO:0010468">
    <property type="term" value="P:regulation of gene expression"/>
    <property type="evidence" value="ECO:0007669"/>
    <property type="project" value="InterPro"/>
</dbReference>
<accession>A0A2U2BIT8</accession>
<feature type="transmembrane region" description="Helical" evidence="1">
    <location>
        <begin position="316"/>
        <end position="336"/>
    </location>
</feature>